<dbReference type="GO" id="GO:0000287">
    <property type="term" value="F:magnesium ion binding"/>
    <property type="evidence" value="ECO:0007669"/>
    <property type="project" value="TreeGrafter"/>
</dbReference>
<dbReference type="SFLD" id="SFLDG01140">
    <property type="entry name" value="C2.B:_Phosphomannomutase_and_P"/>
    <property type="match status" value="1"/>
</dbReference>
<dbReference type="Gene3D" id="3.30.1240.10">
    <property type="match status" value="1"/>
</dbReference>
<dbReference type="GO" id="GO:0005829">
    <property type="term" value="C:cytosol"/>
    <property type="evidence" value="ECO:0007669"/>
    <property type="project" value="TreeGrafter"/>
</dbReference>
<reference evidence="1 2" key="1">
    <citation type="submission" date="2019-07" db="EMBL/GenBank/DDBJ databases">
        <title>Whole genome shotgun sequence of Alkalibacterium kapii NBRC 103247.</title>
        <authorList>
            <person name="Hosoyama A."/>
            <person name="Uohara A."/>
            <person name="Ohji S."/>
            <person name="Ichikawa N."/>
        </authorList>
    </citation>
    <scope>NUCLEOTIDE SEQUENCE [LARGE SCALE GENOMIC DNA]</scope>
    <source>
        <strain evidence="1 2">NBRC 103247</strain>
    </source>
</reference>
<dbReference type="Gene3D" id="3.40.50.1000">
    <property type="entry name" value="HAD superfamily/HAD-like"/>
    <property type="match status" value="1"/>
</dbReference>
<dbReference type="GO" id="GO:0016791">
    <property type="term" value="F:phosphatase activity"/>
    <property type="evidence" value="ECO:0007669"/>
    <property type="project" value="TreeGrafter"/>
</dbReference>
<dbReference type="SFLD" id="SFLDS00003">
    <property type="entry name" value="Haloacid_Dehalogenase"/>
    <property type="match status" value="1"/>
</dbReference>
<dbReference type="OrthoDB" id="9810101at2"/>
<dbReference type="InterPro" id="IPR036412">
    <property type="entry name" value="HAD-like_sf"/>
</dbReference>
<dbReference type="PANTHER" id="PTHR10000:SF25">
    <property type="entry name" value="PHOSPHATASE YKRA-RELATED"/>
    <property type="match status" value="1"/>
</dbReference>
<keyword evidence="2" id="KW-1185">Reference proteome</keyword>
<evidence type="ECO:0000313" key="2">
    <source>
        <dbReference type="Proteomes" id="UP000321662"/>
    </source>
</evidence>
<protein>
    <submittedName>
        <fullName evidence="1">Haloacid dehalogenase</fullName>
    </submittedName>
</protein>
<dbReference type="InterPro" id="IPR006379">
    <property type="entry name" value="HAD-SF_hydro_IIB"/>
</dbReference>
<dbReference type="PROSITE" id="PS01229">
    <property type="entry name" value="COF_2"/>
    <property type="match status" value="1"/>
</dbReference>
<proteinExistence type="predicted"/>
<dbReference type="Pfam" id="PF08282">
    <property type="entry name" value="Hydrolase_3"/>
    <property type="match status" value="1"/>
</dbReference>
<dbReference type="InterPro" id="IPR023214">
    <property type="entry name" value="HAD_sf"/>
</dbReference>
<evidence type="ECO:0000313" key="1">
    <source>
        <dbReference type="EMBL" id="GEK91501.1"/>
    </source>
</evidence>
<name>A0A511AWL7_9LACT</name>
<dbReference type="RefSeq" id="WP_146924328.1">
    <property type="nucleotide sequence ID" value="NZ_BJUY01000012.1"/>
</dbReference>
<dbReference type="PROSITE" id="PS01228">
    <property type="entry name" value="COF_1"/>
    <property type="match status" value="1"/>
</dbReference>
<organism evidence="1 2">
    <name type="scientific">Alkalibacterium kapii</name>
    <dbReference type="NCBI Taxonomy" id="426704"/>
    <lineage>
        <taxon>Bacteria</taxon>
        <taxon>Bacillati</taxon>
        <taxon>Bacillota</taxon>
        <taxon>Bacilli</taxon>
        <taxon>Lactobacillales</taxon>
        <taxon>Carnobacteriaceae</taxon>
        <taxon>Alkalibacterium</taxon>
    </lineage>
</organism>
<dbReference type="PANTHER" id="PTHR10000">
    <property type="entry name" value="PHOSPHOSERINE PHOSPHATASE"/>
    <property type="match status" value="1"/>
</dbReference>
<comment type="caution">
    <text evidence="1">The sequence shown here is derived from an EMBL/GenBank/DDBJ whole genome shotgun (WGS) entry which is preliminary data.</text>
</comment>
<dbReference type="EMBL" id="BJUY01000012">
    <property type="protein sequence ID" value="GEK91501.1"/>
    <property type="molecule type" value="Genomic_DNA"/>
</dbReference>
<sequence length="259" mass="29579">MENKKLFIFDIDGTVLNDDKEIPKETKEAIKELSESHDVAIATGRNRSMAKEVIKELGISHYIVCNGAAAYYKNENIYTNHLNKEDLERLLKTADNHNHQLVYETIDDLKRRNKIPNARMSDGMKFVGFDVPEYDKEFHKENALVQCLLFVSEEEMDIYADKFPHFRFVRWYKEGIDVLPVDGSKFLTIKILANHMGINLNNVIAFGDGMNDIEMIKQAGLGVAMGNARTEVKNVADMITDSNENNGISNALRELNYIK</sequence>
<gene>
    <name evidence="1" type="ORF">AKA01nite_11230</name>
</gene>
<dbReference type="NCBIfam" id="TIGR01484">
    <property type="entry name" value="HAD-SF-IIB"/>
    <property type="match status" value="1"/>
</dbReference>
<accession>A0A511AWL7</accession>
<dbReference type="NCBIfam" id="TIGR00099">
    <property type="entry name" value="Cof-subfamily"/>
    <property type="match status" value="1"/>
</dbReference>
<dbReference type="AlphaFoldDB" id="A0A511AWL7"/>
<dbReference type="Proteomes" id="UP000321662">
    <property type="component" value="Unassembled WGS sequence"/>
</dbReference>
<dbReference type="InterPro" id="IPR000150">
    <property type="entry name" value="Cof"/>
</dbReference>
<dbReference type="SUPFAM" id="SSF56784">
    <property type="entry name" value="HAD-like"/>
    <property type="match status" value="1"/>
</dbReference>